<evidence type="ECO:0000313" key="4">
    <source>
        <dbReference type="EMBL" id="TFK43509.1"/>
    </source>
</evidence>
<dbReference type="PROSITE" id="PS50157">
    <property type="entry name" value="ZINC_FINGER_C2H2_2"/>
    <property type="match status" value="2"/>
</dbReference>
<feature type="domain" description="C2H2-type" evidence="3">
    <location>
        <begin position="255"/>
        <end position="285"/>
    </location>
</feature>
<evidence type="ECO:0000256" key="1">
    <source>
        <dbReference type="PROSITE-ProRule" id="PRU00042"/>
    </source>
</evidence>
<dbReference type="STRING" id="68775.A0A5C3MDH3"/>
<keyword evidence="1" id="KW-0479">Metal-binding</keyword>
<protein>
    <recommendedName>
        <fullName evidence="3">C2H2-type domain-containing protein</fullName>
    </recommendedName>
</protein>
<proteinExistence type="predicted"/>
<feature type="region of interest" description="Disordered" evidence="2">
    <location>
        <begin position="276"/>
        <end position="302"/>
    </location>
</feature>
<reference evidence="4 5" key="1">
    <citation type="journal article" date="2019" name="Nat. Ecol. Evol.">
        <title>Megaphylogeny resolves global patterns of mushroom evolution.</title>
        <authorList>
            <person name="Varga T."/>
            <person name="Krizsan K."/>
            <person name="Foldi C."/>
            <person name="Dima B."/>
            <person name="Sanchez-Garcia M."/>
            <person name="Sanchez-Ramirez S."/>
            <person name="Szollosi G.J."/>
            <person name="Szarkandi J.G."/>
            <person name="Papp V."/>
            <person name="Albert L."/>
            <person name="Andreopoulos W."/>
            <person name="Angelini C."/>
            <person name="Antonin V."/>
            <person name="Barry K.W."/>
            <person name="Bougher N.L."/>
            <person name="Buchanan P."/>
            <person name="Buyck B."/>
            <person name="Bense V."/>
            <person name="Catcheside P."/>
            <person name="Chovatia M."/>
            <person name="Cooper J."/>
            <person name="Damon W."/>
            <person name="Desjardin D."/>
            <person name="Finy P."/>
            <person name="Geml J."/>
            <person name="Haridas S."/>
            <person name="Hughes K."/>
            <person name="Justo A."/>
            <person name="Karasinski D."/>
            <person name="Kautmanova I."/>
            <person name="Kiss B."/>
            <person name="Kocsube S."/>
            <person name="Kotiranta H."/>
            <person name="LaButti K.M."/>
            <person name="Lechner B.E."/>
            <person name="Liimatainen K."/>
            <person name="Lipzen A."/>
            <person name="Lukacs Z."/>
            <person name="Mihaltcheva S."/>
            <person name="Morgado L.N."/>
            <person name="Niskanen T."/>
            <person name="Noordeloos M.E."/>
            <person name="Ohm R.A."/>
            <person name="Ortiz-Santana B."/>
            <person name="Ovrebo C."/>
            <person name="Racz N."/>
            <person name="Riley R."/>
            <person name="Savchenko A."/>
            <person name="Shiryaev A."/>
            <person name="Soop K."/>
            <person name="Spirin V."/>
            <person name="Szebenyi C."/>
            <person name="Tomsovsky M."/>
            <person name="Tulloss R.E."/>
            <person name="Uehling J."/>
            <person name="Grigoriev I.V."/>
            <person name="Vagvolgyi C."/>
            <person name="Papp T."/>
            <person name="Martin F.M."/>
            <person name="Miettinen O."/>
            <person name="Hibbett D.S."/>
            <person name="Nagy L.G."/>
        </authorList>
    </citation>
    <scope>NUCLEOTIDE SEQUENCE [LARGE SCALE GENOMIC DNA]</scope>
    <source>
        <strain evidence="4 5">CBS 166.37</strain>
    </source>
</reference>
<dbReference type="SUPFAM" id="SSF57667">
    <property type="entry name" value="beta-beta-alpha zinc fingers"/>
    <property type="match status" value="1"/>
</dbReference>
<keyword evidence="5" id="KW-1185">Reference proteome</keyword>
<dbReference type="GO" id="GO:0008270">
    <property type="term" value="F:zinc ion binding"/>
    <property type="evidence" value="ECO:0007669"/>
    <property type="project" value="UniProtKB-KW"/>
</dbReference>
<accession>A0A5C3MDH3</accession>
<dbReference type="Proteomes" id="UP000308652">
    <property type="component" value="Unassembled WGS sequence"/>
</dbReference>
<keyword evidence="1" id="KW-0863">Zinc-finger</keyword>
<dbReference type="Gene3D" id="3.30.160.60">
    <property type="entry name" value="Classic Zinc Finger"/>
    <property type="match status" value="1"/>
</dbReference>
<dbReference type="OrthoDB" id="654211at2759"/>
<organism evidence="4 5">
    <name type="scientific">Crucibulum laeve</name>
    <dbReference type="NCBI Taxonomy" id="68775"/>
    <lineage>
        <taxon>Eukaryota</taxon>
        <taxon>Fungi</taxon>
        <taxon>Dikarya</taxon>
        <taxon>Basidiomycota</taxon>
        <taxon>Agaricomycotina</taxon>
        <taxon>Agaricomycetes</taxon>
        <taxon>Agaricomycetidae</taxon>
        <taxon>Agaricales</taxon>
        <taxon>Agaricineae</taxon>
        <taxon>Nidulariaceae</taxon>
        <taxon>Crucibulum</taxon>
    </lineage>
</organism>
<evidence type="ECO:0000256" key="2">
    <source>
        <dbReference type="SAM" id="MobiDB-lite"/>
    </source>
</evidence>
<evidence type="ECO:0000313" key="5">
    <source>
        <dbReference type="Proteomes" id="UP000308652"/>
    </source>
</evidence>
<dbReference type="AlphaFoldDB" id="A0A5C3MDH3"/>
<sequence length="302" mass="33983">MYGNAPNEAHAHPNPPSIPCNFSSSLVSHNEGVYMISKSEENHSSREYTPNPSPLVNWSHSTPAGHNTQLYSSITKRHGLRPADFSRASSALSFYSTSSLLSTPPLSVASGDSGDIASVSEDSDTDANVISEDGNKLVSAPHPVYCGNITDVHHMLSDTVSKMSSEWGKYAKEIGLQYKGNGYQKEMHFKCLWRLHDKECSFKGNKQLIKRHIEGTKSHLNLAKYACNFKFCHKRFAQKNSLLSHITTHTGINYFPCTRNGCNEVFKDAPQEFRHRKNIHNYEPAERRKWNNKRRQGKEATN</sequence>
<dbReference type="InterPro" id="IPR013087">
    <property type="entry name" value="Znf_C2H2_type"/>
</dbReference>
<gene>
    <name evidence="4" type="ORF">BDQ12DRAFT_183217</name>
</gene>
<name>A0A5C3MDH3_9AGAR</name>
<dbReference type="InterPro" id="IPR036236">
    <property type="entry name" value="Znf_C2H2_sf"/>
</dbReference>
<keyword evidence="1" id="KW-0862">Zinc</keyword>
<feature type="domain" description="C2H2-type" evidence="3">
    <location>
        <begin position="225"/>
        <end position="254"/>
    </location>
</feature>
<evidence type="ECO:0000259" key="3">
    <source>
        <dbReference type="PROSITE" id="PS50157"/>
    </source>
</evidence>
<dbReference type="PROSITE" id="PS00028">
    <property type="entry name" value="ZINC_FINGER_C2H2_1"/>
    <property type="match status" value="2"/>
</dbReference>
<dbReference type="EMBL" id="ML213591">
    <property type="protein sequence ID" value="TFK43509.1"/>
    <property type="molecule type" value="Genomic_DNA"/>
</dbReference>
<dbReference type="SMART" id="SM00355">
    <property type="entry name" value="ZnF_C2H2"/>
    <property type="match status" value="2"/>
</dbReference>